<dbReference type="AlphaFoldDB" id="A0A511BVG5"/>
<dbReference type="OrthoDB" id="9811471at2"/>
<dbReference type="Proteomes" id="UP000321405">
    <property type="component" value="Unassembled WGS sequence"/>
</dbReference>
<keyword evidence="3" id="KW-1185">Reference proteome</keyword>
<dbReference type="SUPFAM" id="SSF75304">
    <property type="entry name" value="Amidase signature (AS) enzymes"/>
    <property type="match status" value="1"/>
</dbReference>
<name>A0A511BVG5_9PROT</name>
<reference evidence="2 3" key="1">
    <citation type="submission" date="2019-07" db="EMBL/GenBank/DDBJ databases">
        <title>Whole genome shotgun sequence of Swaminathania salitolerans NBRC 104436.</title>
        <authorList>
            <person name="Hosoyama A."/>
            <person name="Uohara A."/>
            <person name="Ohji S."/>
            <person name="Ichikawa N."/>
        </authorList>
    </citation>
    <scope>NUCLEOTIDE SEQUENCE [LARGE SCALE GENOMIC DNA]</scope>
    <source>
        <strain evidence="2 3">NBRC 104436</strain>
    </source>
</reference>
<organism evidence="2 3">
    <name type="scientific">Swaminathania salitolerans</name>
    <dbReference type="NCBI Taxonomy" id="182838"/>
    <lineage>
        <taxon>Bacteria</taxon>
        <taxon>Pseudomonadati</taxon>
        <taxon>Pseudomonadota</taxon>
        <taxon>Alphaproteobacteria</taxon>
        <taxon>Acetobacterales</taxon>
        <taxon>Acetobacteraceae</taxon>
        <taxon>Swaminathania</taxon>
    </lineage>
</organism>
<dbReference type="InterPro" id="IPR036928">
    <property type="entry name" value="AS_sf"/>
</dbReference>
<evidence type="ECO:0000313" key="2">
    <source>
        <dbReference type="EMBL" id="GEL01998.1"/>
    </source>
</evidence>
<dbReference type="PANTHER" id="PTHR11895">
    <property type="entry name" value="TRANSAMIDASE"/>
    <property type="match status" value="1"/>
</dbReference>
<dbReference type="RefSeq" id="WP_147092998.1">
    <property type="nucleotide sequence ID" value="NZ_BJVC01000002.1"/>
</dbReference>
<dbReference type="GO" id="GO:0003824">
    <property type="term" value="F:catalytic activity"/>
    <property type="evidence" value="ECO:0007669"/>
    <property type="project" value="InterPro"/>
</dbReference>
<dbReference type="Pfam" id="PF01425">
    <property type="entry name" value="Amidase"/>
    <property type="match status" value="1"/>
</dbReference>
<dbReference type="InterPro" id="IPR023631">
    <property type="entry name" value="Amidase_dom"/>
</dbReference>
<dbReference type="NCBIfam" id="NF005460">
    <property type="entry name" value="PRK07056.1"/>
    <property type="match status" value="1"/>
</dbReference>
<dbReference type="EMBL" id="BJVC01000002">
    <property type="protein sequence ID" value="GEL01998.1"/>
    <property type="molecule type" value="Genomic_DNA"/>
</dbReference>
<feature type="domain" description="Amidase" evidence="1">
    <location>
        <begin position="38"/>
        <end position="456"/>
    </location>
</feature>
<evidence type="ECO:0000313" key="3">
    <source>
        <dbReference type="Proteomes" id="UP000321405"/>
    </source>
</evidence>
<dbReference type="PANTHER" id="PTHR11895:SF176">
    <property type="entry name" value="AMIDASE AMID-RELATED"/>
    <property type="match status" value="1"/>
</dbReference>
<dbReference type="Gene3D" id="3.90.1300.10">
    <property type="entry name" value="Amidase signature (AS) domain"/>
    <property type="match status" value="1"/>
</dbReference>
<sequence>MSGSGASDSFTPLPPSLPFTLREAAERLERGETTSRALVEMCIERVETCGNARAAYDGAFNADRARRYADAADHIRAKGYQASPLAGLPISIKGLFDLAGDVTRAGSLILADRPPAGSDAKAIGHLRAAGFILLGHTQMTEFAYSGLGLNPHGPQPVNTLVDTQDAVPGGSSSGGAVSVATGAALAAIGSDTGGSCRIPAAFNGLTGFKPTASRISREGMIPLSPSFDSVGAMARDVRDCALLDHIMAGHNPMDRAPSLIARDRKEGRICLLLPTSILRDDADSQVLAVFEAALKHLEQGGIEIVRRPLPLLETAAGLNLQGQIVAAESYLTFHDDLLLHPERFDPRVRERIEVGESIPVATLRDLYIERQKLCAQFASEMSDFDAMICPTVPILPPAISACQDKVSYGRYNRLVLRNPSFANLFDGCAITLPMQWEGLPAGLMLTASNGKDQTLLSVAERIERRLKI</sequence>
<accession>A0A511BVG5</accession>
<protein>
    <submittedName>
        <fullName evidence="2">Amidase</fullName>
    </submittedName>
</protein>
<comment type="caution">
    <text evidence="2">The sequence shown here is derived from an EMBL/GenBank/DDBJ whole genome shotgun (WGS) entry which is preliminary data.</text>
</comment>
<evidence type="ECO:0000259" key="1">
    <source>
        <dbReference type="Pfam" id="PF01425"/>
    </source>
</evidence>
<dbReference type="InterPro" id="IPR000120">
    <property type="entry name" value="Amidase"/>
</dbReference>
<gene>
    <name evidence="2" type="ORF">SSA02_11610</name>
</gene>
<proteinExistence type="predicted"/>